<evidence type="ECO:0000313" key="1">
    <source>
        <dbReference type="EMBL" id="KAK4828765.1"/>
    </source>
</evidence>
<gene>
    <name evidence="1" type="ORF">QYF61_000790</name>
</gene>
<keyword evidence="2" id="KW-1185">Reference proteome</keyword>
<dbReference type="PANTHER" id="PTHR33332">
    <property type="entry name" value="REVERSE TRANSCRIPTASE DOMAIN-CONTAINING PROTEIN"/>
    <property type="match status" value="1"/>
</dbReference>
<name>A0AAN7NMM7_MYCAM</name>
<proteinExistence type="predicted"/>
<organism evidence="1 2">
    <name type="scientific">Mycteria americana</name>
    <name type="common">Wood stork</name>
    <dbReference type="NCBI Taxonomy" id="33587"/>
    <lineage>
        <taxon>Eukaryota</taxon>
        <taxon>Metazoa</taxon>
        <taxon>Chordata</taxon>
        <taxon>Craniata</taxon>
        <taxon>Vertebrata</taxon>
        <taxon>Euteleostomi</taxon>
        <taxon>Archelosauria</taxon>
        <taxon>Archosauria</taxon>
        <taxon>Dinosauria</taxon>
        <taxon>Saurischia</taxon>
        <taxon>Theropoda</taxon>
        <taxon>Coelurosauria</taxon>
        <taxon>Aves</taxon>
        <taxon>Neognathae</taxon>
        <taxon>Neoaves</taxon>
        <taxon>Aequornithes</taxon>
        <taxon>Ciconiiformes</taxon>
        <taxon>Ciconiidae</taxon>
        <taxon>Mycteria</taxon>
    </lineage>
</organism>
<accession>A0AAN7NMM7</accession>
<protein>
    <submittedName>
        <fullName evidence="1">Uncharacterized protein</fullName>
    </submittedName>
</protein>
<evidence type="ECO:0000313" key="2">
    <source>
        <dbReference type="Proteomes" id="UP001333110"/>
    </source>
</evidence>
<reference evidence="1 2" key="1">
    <citation type="journal article" date="2023" name="J. Hered.">
        <title>Chromosome-level genome of the wood stork (Mycteria americana) provides insight into avian chromosome evolution.</title>
        <authorList>
            <person name="Flamio R. Jr."/>
            <person name="Ramstad K.M."/>
        </authorList>
    </citation>
    <scope>NUCLEOTIDE SEQUENCE [LARGE SCALE GENOMIC DNA]</scope>
    <source>
        <strain evidence="1">JAX WOST 10</strain>
    </source>
</reference>
<sequence length="184" mass="21068">MGVLAGWDSASYLPHHNLLAFSPVKHVHLLIHKQRGQQVEGGDSALYSALARPHLEYCVQLWGPQHKKDMDLLERWDGGENRKSKSKKTHGLSQNQDRDLLAAYQYLMGAYRKDGEGLSIRECSDRMRGNSFKLTEGRCRLDIRKKFFTMRLVRHWNRLPREAGDAPSLEVLKARFDGALSNLV</sequence>
<dbReference type="Proteomes" id="UP001333110">
    <property type="component" value="Unassembled WGS sequence"/>
</dbReference>
<comment type="caution">
    <text evidence="1">The sequence shown here is derived from an EMBL/GenBank/DDBJ whole genome shotgun (WGS) entry which is preliminary data.</text>
</comment>
<dbReference type="EMBL" id="JAUNZN010000001">
    <property type="protein sequence ID" value="KAK4828765.1"/>
    <property type="molecule type" value="Genomic_DNA"/>
</dbReference>
<dbReference type="AlphaFoldDB" id="A0AAN7NMM7"/>